<dbReference type="PANTHER" id="PTHR19848">
    <property type="entry name" value="WD40 REPEAT PROTEIN"/>
    <property type="match status" value="1"/>
</dbReference>
<dbReference type="EMBL" id="JAGHQM010000728">
    <property type="protein sequence ID" value="KAH0558822.1"/>
    <property type="molecule type" value="Genomic_DNA"/>
</dbReference>
<dbReference type="InterPro" id="IPR036322">
    <property type="entry name" value="WD40_repeat_dom_sf"/>
</dbReference>
<dbReference type="Proteomes" id="UP000750711">
    <property type="component" value="Unassembled WGS sequence"/>
</dbReference>
<dbReference type="SMART" id="SM00320">
    <property type="entry name" value="WD40"/>
    <property type="match status" value="10"/>
</dbReference>
<evidence type="ECO:0000256" key="3">
    <source>
        <dbReference type="PROSITE-ProRule" id="PRU00221"/>
    </source>
</evidence>
<feature type="domain" description="Nephrocystin 3-like N-terminal" evidence="5">
    <location>
        <begin position="396"/>
        <end position="552"/>
    </location>
</feature>
<dbReference type="PROSITE" id="PS50082">
    <property type="entry name" value="WD_REPEATS_2"/>
    <property type="match status" value="9"/>
</dbReference>
<dbReference type="InterPro" id="IPR019775">
    <property type="entry name" value="WD40_repeat_CS"/>
</dbReference>
<dbReference type="InterPro" id="IPR001680">
    <property type="entry name" value="WD40_rpt"/>
</dbReference>
<feature type="repeat" description="WD" evidence="3">
    <location>
        <begin position="1170"/>
        <end position="1211"/>
    </location>
</feature>
<dbReference type="InterPro" id="IPR015943">
    <property type="entry name" value="WD40/YVTN_repeat-like_dom_sf"/>
</dbReference>
<feature type="repeat" description="WD" evidence="3">
    <location>
        <begin position="1086"/>
        <end position="1127"/>
    </location>
</feature>
<evidence type="ECO:0000259" key="5">
    <source>
        <dbReference type="Pfam" id="PF24883"/>
    </source>
</evidence>
<dbReference type="InterPro" id="IPR035994">
    <property type="entry name" value="Nucleoside_phosphorylase_sf"/>
</dbReference>
<dbReference type="Pfam" id="PF01048">
    <property type="entry name" value="PNP_UDP_1"/>
    <property type="match status" value="1"/>
</dbReference>
<feature type="repeat" description="WD" evidence="3">
    <location>
        <begin position="1128"/>
        <end position="1169"/>
    </location>
</feature>
<dbReference type="Pfam" id="PF00400">
    <property type="entry name" value="WD40"/>
    <property type="match status" value="10"/>
</dbReference>
<dbReference type="PROSITE" id="PS50294">
    <property type="entry name" value="WD_REPEATS_REGION"/>
    <property type="match status" value="9"/>
</dbReference>
<dbReference type="Gene3D" id="3.40.50.1580">
    <property type="entry name" value="Nucleoside phosphorylase domain"/>
    <property type="match status" value="1"/>
</dbReference>
<proteinExistence type="predicted"/>
<evidence type="ECO:0000256" key="1">
    <source>
        <dbReference type="ARBA" id="ARBA00022574"/>
    </source>
</evidence>
<reference evidence="6" key="1">
    <citation type="submission" date="2021-03" db="EMBL/GenBank/DDBJ databases">
        <title>Comparative genomics and phylogenomic investigation of the class Geoglossomycetes provide insights into ecological specialization and systematics.</title>
        <authorList>
            <person name="Melie T."/>
            <person name="Pirro S."/>
            <person name="Miller A.N."/>
            <person name="Quandt A."/>
        </authorList>
    </citation>
    <scope>NUCLEOTIDE SEQUENCE</scope>
    <source>
        <strain evidence="6">CAQ_001_2017</strain>
    </source>
</reference>
<name>A0A9P8LAZ4_9PEZI</name>
<dbReference type="CDD" id="cd00200">
    <property type="entry name" value="WD40"/>
    <property type="match status" value="2"/>
</dbReference>
<comment type="caution">
    <text evidence="6">The sequence shown here is derived from an EMBL/GenBank/DDBJ whole genome shotgun (WGS) entry which is preliminary data.</text>
</comment>
<sequence>MEHSFRRRLTRDDYTVACICPMGVELLPVEAILDEMHQSLPTSRDLNSYTLGRMGAHNIVIALMSEIGNNKAAAVATQLQNDFRRIRFGLLVGIGGGIPSGKDDIRLGDVVVSNPTEAFGGVVQFDRGKAHPDGRFERTGTLGKTPTMLTATVQRLRVQQKREGSKIPEYLSDMLKRFPKMEEEYAYPGMEHDELFEAGYRHEGMETCQQCDRSKLIKRASRKDTIPRIHCGTIGSGNEVVKDGVIRDKLRTDLGILCVEMEAAGLMDDFPCLVIRGICDYADSHKNKRWQPYAAATAAAYARELLSVVPAQDMASTTGAADVFQNIPLLRAAQAPFYSSGDPYKQHDRSTTEAADVFQKIPLPYAAQAPFYSSENSDKQHDRICLPDTRVGVLNEITKWSNKVDETRIFWLNGMAGTGKSTIARTISQRFHEQGRLGASFFFSRGTDDRSHASKFLTTIAMQLANLSSTLRKHVCKAVAERSDIADRSQHDQWKYLVLQPLSMLEVNPYQPPIVLVIDALDECDSDKDIRGILQLFAEANSHQLRIFVTSRPEIPIRLGFRNMAGILHQDLALHQISRAVINNDISIFFKIKLEEIRKASDILPVNWPGKETIDLLVLKANGLFIYAATVCRFVEESGEQWPPDDLLYLFLPDENMDSLDRDTIMTPDESPTKELDRMYAQILEHSLRGVHNLKDRQSLASILRKVAGAVVVLFNPLSAIAIVRLLDMDKRRVQMRLNHLHSVLEVPEVQGQPLRLLHPSFRDFLLDKGRCSDQLFWVDERKAHSSLAENCLRLMTTALKRDICDIHEPVTLTSNVDSSRIEQHLPSELQYACQYWVQHLQRGETQLLDNGEVHDFLRDRLLHWLEALSLMGKVSEGVCAIVSLESMVIAEKSPHLDAFIHDVKLFVFHNRKVIEDAPLQIYHSCLVFAPETSIVRRQFKDQIPHWIRRLPKVQKVWGSLLHSIYGFGINAITFSPDGKSVLCASDDGKVRLSDSATGSSQTLEGHSDWVVDVAFSPDGRLIASASRDRTVRLWDAATGSSQTFEGHLDKVKTIAFSPDGKLVASASSDCTVRLWDTATGSSQTLEGHLNWVVDVAFSPDGKLLASASYDWTVRLWNTATGCLIQILEGHSARINAITFSLDGKLLASASGDKTVRLWDVATGSMLRKLEGHSGRATAVAFPPDGKMVASASSDDTVRLWDTTTSSQPTFEGHSDRVNIIVFSPDGTLVVSGSKDGTIKLWNPATGSSLQTLEAHSDEVNSVIFSPDGKSIVSASSDWTVRLWNSATGSLLQTLEGHSHQVNAVAISSDGKLVASASSDLTVRLWDVATGTSLQTFKGHGLPLYQVALSRDGKVVVSGSDDRTIKLWDAPTGSLLQTLDKDKSDTFLSHSDGSWYPDRGLLDTGYFLPSDIHPKPKHYLGVRGYWITLEEKNILYLPPEYRAYKAAARGNIIFLGDSSGHITSFEFDLAHSPLNKRS</sequence>
<feature type="repeat" description="WD" evidence="3">
    <location>
        <begin position="1337"/>
        <end position="1378"/>
    </location>
</feature>
<dbReference type="SUPFAM" id="SSF52540">
    <property type="entry name" value="P-loop containing nucleoside triphosphate hydrolases"/>
    <property type="match status" value="1"/>
</dbReference>
<dbReference type="PRINTS" id="PR00320">
    <property type="entry name" value="GPROTEINBRPT"/>
</dbReference>
<dbReference type="GO" id="GO:0003824">
    <property type="term" value="F:catalytic activity"/>
    <property type="evidence" value="ECO:0007669"/>
    <property type="project" value="InterPro"/>
</dbReference>
<dbReference type="GO" id="GO:0009116">
    <property type="term" value="P:nucleoside metabolic process"/>
    <property type="evidence" value="ECO:0007669"/>
    <property type="project" value="InterPro"/>
</dbReference>
<feature type="repeat" description="WD" evidence="3">
    <location>
        <begin position="1295"/>
        <end position="1336"/>
    </location>
</feature>
<dbReference type="InterPro" id="IPR020472">
    <property type="entry name" value="WD40_PAC1"/>
</dbReference>
<dbReference type="InterPro" id="IPR056884">
    <property type="entry name" value="NPHP3-like_N"/>
</dbReference>
<dbReference type="InterPro" id="IPR027417">
    <property type="entry name" value="P-loop_NTPase"/>
</dbReference>
<evidence type="ECO:0000256" key="2">
    <source>
        <dbReference type="ARBA" id="ARBA00022737"/>
    </source>
</evidence>
<keyword evidence="7" id="KW-1185">Reference proteome</keyword>
<dbReference type="Pfam" id="PF24883">
    <property type="entry name" value="NPHP3_N"/>
    <property type="match status" value="1"/>
</dbReference>
<accession>A0A9P8LAZ4</accession>
<protein>
    <submittedName>
        <fullName evidence="6">Uncharacterized protein</fullName>
    </submittedName>
</protein>
<dbReference type="PROSITE" id="PS00678">
    <property type="entry name" value="WD_REPEATS_1"/>
    <property type="match status" value="6"/>
</dbReference>
<dbReference type="InterPro" id="IPR000845">
    <property type="entry name" value="Nucleoside_phosphorylase_d"/>
</dbReference>
<feature type="repeat" description="WD" evidence="3">
    <location>
        <begin position="1211"/>
        <end position="1252"/>
    </location>
</feature>
<evidence type="ECO:0000259" key="4">
    <source>
        <dbReference type="Pfam" id="PF01048"/>
    </source>
</evidence>
<dbReference type="SUPFAM" id="SSF53167">
    <property type="entry name" value="Purine and uridine phosphorylases"/>
    <property type="match status" value="1"/>
</dbReference>
<gene>
    <name evidence="6" type="ORF">GP486_004538</name>
</gene>
<keyword evidence="2" id="KW-0677">Repeat</keyword>
<evidence type="ECO:0000313" key="6">
    <source>
        <dbReference type="EMBL" id="KAH0558822.1"/>
    </source>
</evidence>
<dbReference type="PANTHER" id="PTHR19848:SF8">
    <property type="entry name" value="F-BOX AND WD REPEAT DOMAIN CONTAINING 7"/>
    <property type="match status" value="1"/>
</dbReference>
<feature type="domain" description="Nucleoside phosphorylase" evidence="4">
    <location>
        <begin position="15"/>
        <end position="304"/>
    </location>
</feature>
<feature type="repeat" description="WD" evidence="3">
    <location>
        <begin position="1045"/>
        <end position="1086"/>
    </location>
</feature>
<evidence type="ECO:0000313" key="7">
    <source>
        <dbReference type="Proteomes" id="UP000750711"/>
    </source>
</evidence>
<keyword evidence="1 3" id="KW-0853">WD repeat</keyword>
<dbReference type="Gene3D" id="2.130.10.10">
    <property type="entry name" value="YVTN repeat-like/Quinoprotein amine dehydrogenase"/>
    <property type="match status" value="4"/>
</dbReference>
<feature type="repeat" description="WD" evidence="3">
    <location>
        <begin position="1004"/>
        <end position="1045"/>
    </location>
</feature>
<feature type="repeat" description="WD" evidence="3">
    <location>
        <begin position="1253"/>
        <end position="1294"/>
    </location>
</feature>
<dbReference type="SUPFAM" id="SSF50978">
    <property type="entry name" value="WD40 repeat-like"/>
    <property type="match status" value="2"/>
</dbReference>
<organism evidence="6 7">
    <name type="scientific">Trichoglossum hirsutum</name>
    <dbReference type="NCBI Taxonomy" id="265104"/>
    <lineage>
        <taxon>Eukaryota</taxon>
        <taxon>Fungi</taxon>
        <taxon>Dikarya</taxon>
        <taxon>Ascomycota</taxon>
        <taxon>Pezizomycotina</taxon>
        <taxon>Geoglossomycetes</taxon>
        <taxon>Geoglossales</taxon>
        <taxon>Geoglossaceae</taxon>
        <taxon>Trichoglossum</taxon>
    </lineage>
</organism>
<dbReference type="Gene3D" id="3.40.50.300">
    <property type="entry name" value="P-loop containing nucleotide triphosphate hydrolases"/>
    <property type="match status" value="1"/>
</dbReference>